<dbReference type="AlphaFoldDB" id="A0A9P5AEJ3"/>
<reference evidence="2" key="2">
    <citation type="submission" date="2020-02" db="EMBL/GenBank/DDBJ databases">
        <title>Identification and distribution of gene clusters putatively required for synthesis of sphingolipid metabolism inhibitors in phylogenetically diverse species of the filamentous fungus Fusarium.</title>
        <authorList>
            <person name="Kim H.-S."/>
            <person name="Busman M."/>
            <person name="Brown D.W."/>
            <person name="Divon H."/>
            <person name="Uhlig S."/>
            <person name="Proctor R.H."/>
        </authorList>
    </citation>
    <scope>NUCLEOTIDE SEQUENCE</scope>
    <source>
        <strain evidence="2">NRRL 25174</strain>
    </source>
</reference>
<dbReference type="EMBL" id="PVQB02000496">
    <property type="protein sequence ID" value="KAF4336487.1"/>
    <property type="molecule type" value="Genomic_DNA"/>
</dbReference>
<feature type="transmembrane region" description="Helical" evidence="1">
    <location>
        <begin position="34"/>
        <end position="56"/>
    </location>
</feature>
<comment type="caution">
    <text evidence="2">The sequence shown here is derived from an EMBL/GenBank/DDBJ whole genome shotgun (WGS) entry which is preliminary data.</text>
</comment>
<accession>A0A9P5AEJ3</accession>
<evidence type="ECO:0000313" key="3">
    <source>
        <dbReference type="Proteomes" id="UP000730481"/>
    </source>
</evidence>
<name>A0A9P5AEJ3_9HYPO</name>
<protein>
    <submittedName>
        <fullName evidence="2">Uncharacterized protein</fullName>
    </submittedName>
</protein>
<keyword evidence="1" id="KW-1133">Transmembrane helix</keyword>
<dbReference type="Proteomes" id="UP000730481">
    <property type="component" value="Unassembled WGS sequence"/>
</dbReference>
<evidence type="ECO:0000256" key="1">
    <source>
        <dbReference type="SAM" id="Phobius"/>
    </source>
</evidence>
<sequence>MTDQTESILPDPFYQTFPFVGREEANPLYKLLEAWLFTSICLQAGFLILIFGWWIYCRSTRVRDEEYEMMLRREQQRHQAVKSGAQNLKGMWIILAIMLGIVFLSILGGCLYCYTRDGKARKAKQIQEGVEMA</sequence>
<organism evidence="2 3">
    <name type="scientific">Fusarium beomiforme</name>
    <dbReference type="NCBI Taxonomy" id="44412"/>
    <lineage>
        <taxon>Eukaryota</taxon>
        <taxon>Fungi</taxon>
        <taxon>Dikarya</taxon>
        <taxon>Ascomycota</taxon>
        <taxon>Pezizomycotina</taxon>
        <taxon>Sordariomycetes</taxon>
        <taxon>Hypocreomycetidae</taxon>
        <taxon>Hypocreales</taxon>
        <taxon>Nectriaceae</taxon>
        <taxon>Fusarium</taxon>
        <taxon>Fusarium burgessii species complex</taxon>
    </lineage>
</organism>
<proteinExistence type="predicted"/>
<feature type="transmembrane region" description="Helical" evidence="1">
    <location>
        <begin position="91"/>
        <end position="114"/>
    </location>
</feature>
<keyword evidence="3" id="KW-1185">Reference proteome</keyword>
<keyword evidence="1" id="KW-0472">Membrane</keyword>
<reference evidence="2" key="1">
    <citation type="journal article" date="2017" name="Mycologia">
        <title>Fusarium algeriense, sp. nov., a novel toxigenic crown rot pathogen of durum wheat from Algeria is nested in the Fusarium burgessii species complex.</title>
        <authorList>
            <person name="Laraba I."/>
            <person name="Keddad A."/>
            <person name="Boureghda H."/>
            <person name="Abdallah N."/>
            <person name="Vaughan M.M."/>
            <person name="Proctor R.H."/>
            <person name="Busman M."/>
            <person name="O'Donnell K."/>
        </authorList>
    </citation>
    <scope>NUCLEOTIDE SEQUENCE</scope>
    <source>
        <strain evidence="2">NRRL 25174</strain>
    </source>
</reference>
<keyword evidence="1" id="KW-0812">Transmembrane</keyword>
<evidence type="ECO:0000313" key="2">
    <source>
        <dbReference type="EMBL" id="KAF4336487.1"/>
    </source>
</evidence>
<gene>
    <name evidence="2" type="ORF">FBEOM_9695</name>
</gene>